<protein>
    <submittedName>
        <fullName evidence="1">Serine proteases, trypsin family</fullName>
        <ecNumber evidence="1">3.4.21.-</ecNumber>
    </submittedName>
</protein>
<dbReference type="EC" id="3.4.21.-" evidence="1"/>
<evidence type="ECO:0000313" key="2">
    <source>
        <dbReference type="Proteomes" id="UP000001416"/>
    </source>
</evidence>
<proteinExistence type="predicted"/>
<dbReference type="PANTHER" id="PTHR22939">
    <property type="entry name" value="SERINE PROTEASE FAMILY S1C HTRA-RELATED"/>
    <property type="match status" value="1"/>
</dbReference>
<accession>Q82XA8</accession>
<organism evidence="1 2">
    <name type="scientific">Nitrosomonas europaea (strain ATCC 19718 / CIP 103999 / KCTC 2705 / NBRC 14298)</name>
    <dbReference type="NCBI Taxonomy" id="228410"/>
    <lineage>
        <taxon>Bacteria</taxon>
        <taxon>Pseudomonadati</taxon>
        <taxon>Pseudomonadota</taxon>
        <taxon>Betaproteobacteria</taxon>
        <taxon>Nitrosomonadales</taxon>
        <taxon>Nitrosomonadaceae</taxon>
        <taxon>Nitrosomonas</taxon>
    </lineage>
</organism>
<keyword evidence="2" id="KW-1185">Reference proteome</keyword>
<dbReference type="InterPro" id="IPR043504">
    <property type="entry name" value="Peptidase_S1_PA_chymotrypsin"/>
</dbReference>
<dbReference type="HOGENOM" id="CLU_089567_0_0_4"/>
<keyword evidence="1" id="KW-0645">Protease</keyword>
<dbReference type="GeneID" id="87103586"/>
<name>Q82XA8_NITEU</name>
<dbReference type="InterPro" id="IPR009003">
    <property type="entry name" value="Peptidase_S1_PA"/>
</dbReference>
<dbReference type="Proteomes" id="UP000001416">
    <property type="component" value="Chromosome"/>
</dbReference>
<dbReference type="GO" id="GO:0006508">
    <property type="term" value="P:proteolysis"/>
    <property type="evidence" value="ECO:0007669"/>
    <property type="project" value="UniProtKB-KW"/>
</dbReference>
<dbReference type="RefSeq" id="WP_011111014.1">
    <property type="nucleotide sequence ID" value="NC_004757.1"/>
</dbReference>
<evidence type="ECO:0000313" key="1">
    <source>
        <dbReference type="EMBL" id="CAD84290.1"/>
    </source>
</evidence>
<dbReference type="PhylomeDB" id="Q82XA8"/>
<gene>
    <name evidence="1" type="primary">mucD</name>
    <name evidence="1" type="ordered locus">NE0379</name>
</gene>
<dbReference type="AlphaFoldDB" id="Q82XA8"/>
<dbReference type="Gene3D" id="2.40.10.10">
    <property type="entry name" value="Trypsin-like serine proteases"/>
    <property type="match status" value="2"/>
</dbReference>
<dbReference type="Pfam" id="PF13365">
    <property type="entry name" value="Trypsin_2"/>
    <property type="match status" value="1"/>
</dbReference>
<dbReference type="EMBL" id="AL954747">
    <property type="protein sequence ID" value="CAD84290.1"/>
    <property type="molecule type" value="Genomic_DNA"/>
</dbReference>
<dbReference type="PANTHER" id="PTHR22939:SF129">
    <property type="entry name" value="SERINE PROTEASE HTRA2, MITOCHONDRIAL"/>
    <property type="match status" value="1"/>
</dbReference>
<dbReference type="STRING" id="228410.NE0379"/>
<keyword evidence="1" id="KW-0378">Hydrolase</keyword>
<reference evidence="1 2" key="1">
    <citation type="journal article" date="2003" name="J. Bacteriol.">
        <title>Complete genome sequence of the ammonia-oxidizing bacterium and obligate chemolithoautotroph Nitrosomonas europaea.</title>
        <authorList>
            <person name="Chain P."/>
            <person name="Lamerdin J."/>
            <person name="Larimer F."/>
            <person name="Regala W."/>
            <person name="Land M."/>
            <person name="Hauser L."/>
            <person name="Hooper A."/>
            <person name="Klotz M."/>
            <person name="Norton J."/>
            <person name="Sayavedra-Soto L."/>
            <person name="Arciero D."/>
            <person name="Hommes N."/>
            <person name="Whittaker M."/>
            <person name="Arp D."/>
        </authorList>
    </citation>
    <scope>NUCLEOTIDE SEQUENCE [LARGE SCALE GENOMIC DNA]</scope>
    <source>
        <strain evidence="2">ATCC 19718 / CIP 103999 / KCTC 2705 / NBRC 14298</strain>
    </source>
</reference>
<dbReference type="SUPFAM" id="SSF50494">
    <property type="entry name" value="Trypsin-like serine proteases"/>
    <property type="match status" value="1"/>
</dbReference>
<dbReference type="GO" id="GO:0008233">
    <property type="term" value="F:peptidase activity"/>
    <property type="evidence" value="ECO:0007669"/>
    <property type="project" value="UniProtKB-KW"/>
</dbReference>
<dbReference type="KEGG" id="neu:NE0379"/>
<sequence>MNGVLQSLRAPLFNPFYSCHMFNPAAFPVLRLFIVCLVLLYSPFCQADLVKTVERIKPAIVGIGSFQKLHSPPVNFLGTGFVVEDGLHAITNAHVISDLSSNTSKGSLIIMTGKGEKPELRNATIIALDKEHDLALLRFEGTALPAMKLGDAGTIKEGKLLAFTGFPIGMVLGFYPVTHRATISSITPVILPAQNARQLDAAKIRQLQKSAYKIFQLDGTAYPGNSGSPLYDPDTGEVYGVVNMVFIKGKKESILSDPSGISYAIPANYVIDLLKQGGF</sequence>
<dbReference type="eggNOG" id="COG0265">
    <property type="taxonomic scope" value="Bacteria"/>
</dbReference>